<accession>A0AAD7GXP6</accession>
<gene>
    <name evidence="1" type="ORF">B0H17DRAFT_1125191</name>
</gene>
<dbReference type="Proteomes" id="UP001221757">
    <property type="component" value="Unassembled WGS sequence"/>
</dbReference>
<name>A0AAD7GXP6_MYCRO</name>
<proteinExistence type="predicted"/>
<dbReference type="EMBL" id="JARKIE010000005">
    <property type="protein sequence ID" value="KAJ7707374.1"/>
    <property type="molecule type" value="Genomic_DNA"/>
</dbReference>
<evidence type="ECO:0000313" key="2">
    <source>
        <dbReference type="Proteomes" id="UP001221757"/>
    </source>
</evidence>
<comment type="caution">
    <text evidence="1">The sequence shown here is derived from an EMBL/GenBank/DDBJ whole genome shotgun (WGS) entry which is preliminary data.</text>
</comment>
<protein>
    <submittedName>
        <fullName evidence="1">Uncharacterized protein</fullName>
    </submittedName>
</protein>
<dbReference type="AlphaFoldDB" id="A0AAD7GXP6"/>
<evidence type="ECO:0000313" key="1">
    <source>
        <dbReference type="EMBL" id="KAJ7707374.1"/>
    </source>
</evidence>
<keyword evidence="2" id="KW-1185">Reference proteome</keyword>
<reference evidence="1" key="1">
    <citation type="submission" date="2023-03" db="EMBL/GenBank/DDBJ databases">
        <title>Massive genome expansion in bonnet fungi (Mycena s.s.) driven by repeated elements and novel gene families across ecological guilds.</title>
        <authorList>
            <consortium name="Lawrence Berkeley National Laboratory"/>
            <person name="Harder C.B."/>
            <person name="Miyauchi S."/>
            <person name="Viragh M."/>
            <person name="Kuo A."/>
            <person name="Thoen E."/>
            <person name="Andreopoulos B."/>
            <person name="Lu D."/>
            <person name="Skrede I."/>
            <person name="Drula E."/>
            <person name="Henrissat B."/>
            <person name="Morin E."/>
            <person name="Kohler A."/>
            <person name="Barry K."/>
            <person name="LaButti K."/>
            <person name="Morin E."/>
            <person name="Salamov A."/>
            <person name="Lipzen A."/>
            <person name="Mereny Z."/>
            <person name="Hegedus B."/>
            <person name="Baldrian P."/>
            <person name="Stursova M."/>
            <person name="Weitz H."/>
            <person name="Taylor A."/>
            <person name="Grigoriev I.V."/>
            <person name="Nagy L.G."/>
            <person name="Martin F."/>
            <person name="Kauserud H."/>
        </authorList>
    </citation>
    <scope>NUCLEOTIDE SEQUENCE</scope>
    <source>
        <strain evidence="1">CBHHK067</strain>
    </source>
</reference>
<organism evidence="1 2">
    <name type="scientific">Mycena rosella</name>
    <name type="common">Pink bonnet</name>
    <name type="synonym">Agaricus rosellus</name>
    <dbReference type="NCBI Taxonomy" id="1033263"/>
    <lineage>
        <taxon>Eukaryota</taxon>
        <taxon>Fungi</taxon>
        <taxon>Dikarya</taxon>
        <taxon>Basidiomycota</taxon>
        <taxon>Agaricomycotina</taxon>
        <taxon>Agaricomycetes</taxon>
        <taxon>Agaricomycetidae</taxon>
        <taxon>Agaricales</taxon>
        <taxon>Marasmiineae</taxon>
        <taxon>Mycenaceae</taxon>
        <taxon>Mycena</taxon>
    </lineage>
</organism>
<sequence length="176" mass="18539">MCGSHKLCGGFQVKLYAHEFVDMGAGVGGFGGLEFDEKCPPVAVLRCTHWRGTPQTCAPTTVFTEACTGQSSPKQLFAALAHSGRLSRELGGSSSATLSIRHPHSFSTATVSCSADGHPHKKSEAGLSLDNMRPWKLAAKLDNLGDSSEGSRVLQQRPLQAKLEGGTVGSGGVRRM</sequence>